<feature type="transmembrane region" description="Helical" evidence="2">
    <location>
        <begin position="274"/>
        <end position="294"/>
    </location>
</feature>
<keyword evidence="2" id="KW-0812">Transmembrane</keyword>
<proteinExistence type="predicted"/>
<gene>
    <name evidence="3" type="ORF">HKI87_02g16210</name>
</gene>
<feature type="compositionally biased region" description="Polar residues" evidence="1">
    <location>
        <begin position="1"/>
        <end position="15"/>
    </location>
</feature>
<keyword evidence="2" id="KW-0472">Membrane</keyword>
<dbReference type="EMBL" id="CP151502">
    <property type="protein sequence ID" value="WZN60093.1"/>
    <property type="molecule type" value="Genomic_DNA"/>
</dbReference>
<reference evidence="3 4" key="1">
    <citation type="submission" date="2024-03" db="EMBL/GenBank/DDBJ databases">
        <title>Complete genome sequence of the green alga Chloropicon roscoffensis RCC1871.</title>
        <authorList>
            <person name="Lemieux C."/>
            <person name="Pombert J.-F."/>
            <person name="Otis C."/>
            <person name="Turmel M."/>
        </authorList>
    </citation>
    <scope>NUCLEOTIDE SEQUENCE [LARGE SCALE GENOMIC DNA]</scope>
    <source>
        <strain evidence="3 4">RCC1871</strain>
    </source>
</reference>
<dbReference type="GO" id="GO:0031969">
    <property type="term" value="C:chloroplast membrane"/>
    <property type="evidence" value="ECO:0007669"/>
    <property type="project" value="TreeGrafter"/>
</dbReference>
<evidence type="ECO:0000256" key="1">
    <source>
        <dbReference type="SAM" id="MobiDB-lite"/>
    </source>
</evidence>
<evidence type="ECO:0000313" key="4">
    <source>
        <dbReference type="Proteomes" id="UP001472866"/>
    </source>
</evidence>
<dbReference type="InterPro" id="IPR021788">
    <property type="entry name" value="CPP1-like"/>
</dbReference>
<sequence length="295" mass="30529">MRGRYSSSAATTSKSVGPGPVRRLPCGGLAARRPGGLTWRWTVTTRAEAGGSGGGGGGGQDASISSMDMETAREMLGVREGATFDEVLRAKKKLAASSDLDPKVLDAAYDKLLMGSLRDRQEGRGVSKDVRYADVPKAKPVSQVANELLQKLPGNVQVSVGSRGTGGKGGEGASGVMDRLAGAANPQNVIFGLVSLWVLAQAASSPLNYPYDTPGSQIAAAVIASVYFQRQEKGQRLGRALGITFAGLFVGTLVGSGVEALLRVDIAPILGVHTPAMVIGEFSVIGVWLACAFLL</sequence>
<accession>A0AAX4P210</accession>
<dbReference type="AlphaFoldDB" id="A0AAX4P210"/>
<evidence type="ECO:0000313" key="3">
    <source>
        <dbReference type="EMBL" id="WZN60093.1"/>
    </source>
</evidence>
<dbReference type="PANTHER" id="PTHR33372:SF10">
    <property type="entry name" value="OS03G0137300 PROTEIN"/>
    <property type="match status" value="1"/>
</dbReference>
<organism evidence="3 4">
    <name type="scientific">Chloropicon roscoffensis</name>
    <dbReference type="NCBI Taxonomy" id="1461544"/>
    <lineage>
        <taxon>Eukaryota</taxon>
        <taxon>Viridiplantae</taxon>
        <taxon>Chlorophyta</taxon>
        <taxon>Chloropicophyceae</taxon>
        <taxon>Chloropicales</taxon>
        <taxon>Chloropicaceae</taxon>
        <taxon>Chloropicon</taxon>
    </lineage>
</organism>
<evidence type="ECO:0000256" key="2">
    <source>
        <dbReference type="SAM" id="Phobius"/>
    </source>
</evidence>
<protein>
    <submittedName>
        <fullName evidence="3">Protein CHAPERONE-LIKE PROTEIN OF POR1</fullName>
    </submittedName>
</protein>
<name>A0AAX4P210_9CHLO</name>
<feature type="transmembrane region" description="Helical" evidence="2">
    <location>
        <begin position="240"/>
        <end position="262"/>
    </location>
</feature>
<feature type="region of interest" description="Disordered" evidence="1">
    <location>
        <begin position="1"/>
        <end position="29"/>
    </location>
</feature>
<dbReference type="Pfam" id="PF11833">
    <property type="entry name" value="CPP1-like"/>
    <property type="match status" value="2"/>
</dbReference>
<keyword evidence="2" id="KW-1133">Transmembrane helix</keyword>
<dbReference type="PANTHER" id="PTHR33372">
    <property type="match status" value="1"/>
</dbReference>
<dbReference type="Proteomes" id="UP001472866">
    <property type="component" value="Chromosome 02"/>
</dbReference>
<keyword evidence="4" id="KW-1185">Reference proteome</keyword>